<dbReference type="Pfam" id="PF00496">
    <property type="entry name" value="SBP_bac_5"/>
    <property type="match status" value="1"/>
</dbReference>
<evidence type="ECO:0000256" key="3">
    <source>
        <dbReference type="ARBA" id="ARBA00022729"/>
    </source>
</evidence>
<sequence length="505" mass="53832">MRIKITACLLLAMTLAAGGCGTAEPPADDPSGRGGSLTILRAADIDGWDPDKAIQLATFQTLPQVMEGLVRPSLDGASIQPGLAEKWTLDARAKTITFTLRKGLTFSDGTPLTSKDAAFSVGLWRKGLSMGTLYGAITGTATPDDRTLVIKMKKASTFTLAWLGNGSSIVVPKDFGGKSRADFFTKPVGAGPFVVSSYQPGQRLVLERNSRYHDPARPYLDRLVYDVVADPNQQLLRYQSRQADAIEAVPLDLAAQIPEEERVLVHPSATIHGIFVNATKAPGDDIHFRRAVSLAIDRARYAQAVFGGLAAPATGGLPPRVQGSVGCGCTYETGIDKAKAELAKSSYRPGTKVELVVDATTPFSTRAGETAAAQLRAIGIDVDLQKLEVQVLVDRQAKGAYHLSLGEVGSVSPTVGDIFGLIVATGGLYSGLPMKTIEDAFDRLEVARTDEERGAAVRVAETWIHDNLPYIPTAFPDRLFAVSPKVKGLKVTPFLSYPADLLQAG</sequence>
<protein>
    <recommendedName>
        <fullName evidence="5">Solute-binding protein family 5 domain-containing protein</fullName>
    </recommendedName>
</protein>
<evidence type="ECO:0000256" key="4">
    <source>
        <dbReference type="SAM" id="SignalP"/>
    </source>
</evidence>
<reference evidence="6 7" key="1">
    <citation type="submission" date="2018-01" db="EMBL/GenBank/DDBJ databases">
        <title>Draft genome sequence of Sphaerisporangium sp. 7K107.</title>
        <authorList>
            <person name="Sahin N."/>
            <person name="Saygin H."/>
            <person name="Ay H."/>
        </authorList>
    </citation>
    <scope>NUCLEOTIDE SEQUENCE [LARGE SCALE GENOMIC DNA]</scope>
    <source>
        <strain evidence="6 7">7K107</strain>
    </source>
</reference>
<gene>
    <name evidence="6" type="ORF">C1I98_23395</name>
</gene>
<evidence type="ECO:0000313" key="6">
    <source>
        <dbReference type="EMBL" id="PZG39709.1"/>
    </source>
</evidence>
<evidence type="ECO:0000259" key="5">
    <source>
        <dbReference type="Pfam" id="PF00496"/>
    </source>
</evidence>
<comment type="similarity">
    <text evidence="1">Belongs to the bacterial solute-binding protein 5 family.</text>
</comment>
<evidence type="ECO:0000313" key="7">
    <source>
        <dbReference type="Proteomes" id="UP000248544"/>
    </source>
</evidence>
<dbReference type="PIRSF" id="PIRSF002741">
    <property type="entry name" value="MppA"/>
    <property type="match status" value="1"/>
</dbReference>
<dbReference type="PANTHER" id="PTHR30290">
    <property type="entry name" value="PERIPLASMIC BINDING COMPONENT OF ABC TRANSPORTER"/>
    <property type="match status" value="1"/>
</dbReference>
<dbReference type="GO" id="GO:0015833">
    <property type="term" value="P:peptide transport"/>
    <property type="evidence" value="ECO:0007669"/>
    <property type="project" value="TreeGrafter"/>
</dbReference>
<dbReference type="AlphaFoldDB" id="A0A2W2GAW9"/>
<dbReference type="Gene3D" id="3.10.105.10">
    <property type="entry name" value="Dipeptide-binding Protein, Domain 3"/>
    <property type="match status" value="1"/>
</dbReference>
<dbReference type="GO" id="GO:0043190">
    <property type="term" value="C:ATP-binding cassette (ABC) transporter complex"/>
    <property type="evidence" value="ECO:0007669"/>
    <property type="project" value="InterPro"/>
</dbReference>
<dbReference type="GO" id="GO:0042597">
    <property type="term" value="C:periplasmic space"/>
    <property type="evidence" value="ECO:0007669"/>
    <property type="project" value="UniProtKB-ARBA"/>
</dbReference>
<keyword evidence="2" id="KW-0813">Transport</keyword>
<dbReference type="CDD" id="cd00995">
    <property type="entry name" value="PBP2_NikA_DppA_OppA_like"/>
    <property type="match status" value="1"/>
</dbReference>
<dbReference type="PROSITE" id="PS51257">
    <property type="entry name" value="PROKAR_LIPOPROTEIN"/>
    <property type="match status" value="1"/>
</dbReference>
<comment type="caution">
    <text evidence="6">The sequence shown here is derived from an EMBL/GenBank/DDBJ whole genome shotgun (WGS) entry which is preliminary data.</text>
</comment>
<keyword evidence="3 4" id="KW-0732">Signal</keyword>
<name>A0A2W2GAW9_9ACTN</name>
<proteinExistence type="inferred from homology"/>
<feature type="domain" description="Solute-binding protein family 5" evidence="5">
    <location>
        <begin position="79"/>
        <end position="418"/>
    </location>
</feature>
<dbReference type="EMBL" id="POUA01000203">
    <property type="protein sequence ID" value="PZG39709.1"/>
    <property type="molecule type" value="Genomic_DNA"/>
</dbReference>
<dbReference type="PANTHER" id="PTHR30290:SF9">
    <property type="entry name" value="OLIGOPEPTIDE-BINDING PROTEIN APPA"/>
    <property type="match status" value="1"/>
</dbReference>
<evidence type="ECO:0000256" key="2">
    <source>
        <dbReference type="ARBA" id="ARBA00022448"/>
    </source>
</evidence>
<dbReference type="RefSeq" id="WP_111169581.1">
    <property type="nucleotide sequence ID" value="NZ_POUA01000203.1"/>
</dbReference>
<feature type="chain" id="PRO_5016132220" description="Solute-binding protein family 5 domain-containing protein" evidence="4">
    <location>
        <begin position="24"/>
        <end position="505"/>
    </location>
</feature>
<keyword evidence="7" id="KW-1185">Reference proteome</keyword>
<organism evidence="6 7">
    <name type="scientific">Spongiactinospora gelatinilytica</name>
    <dbReference type="NCBI Taxonomy" id="2666298"/>
    <lineage>
        <taxon>Bacteria</taxon>
        <taxon>Bacillati</taxon>
        <taxon>Actinomycetota</taxon>
        <taxon>Actinomycetes</taxon>
        <taxon>Streptosporangiales</taxon>
        <taxon>Streptosporangiaceae</taxon>
        <taxon>Spongiactinospora</taxon>
    </lineage>
</organism>
<dbReference type="InterPro" id="IPR030678">
    <property type="entry name" value="Peptide/Ni-bd"/>
</dbReference>
<evidence type="ECO:0000256" key="1">
    <source>
        <dbReference type="ARBA" id="ARBA00005695"/>
    </source>
</evidence>
<dbReference type="InterPro" id="IPR039424">
    <property type="entry name" value="SBP_5"/>
</dbReference>
<dbReference type="InterPro" id="IPR000914">
    <property type="entry name" value="SBP_5_dom"/>
</dbReference>
<accession>A0A2W2GAW9</accession>
<dbReference type="Proteomes" id="UP000248544">
    <property type="component" value="Unassembled WGS sequence"/>
</dbReference>
<dbReference type="SUPFAM" id="SSF53850">
    <property type="entry name" value="Periplasmic binding protein-like II"/>
    <property type="match status" value="1"/>
</dbReference>
<dbReference type="Gene3D" id="3.40.190.10">
    <property type="entry name" value="Periplasmic binding protein-like II"/>
    <property type="match status" value="1"/>
</dbReference>
<dbReference type="GO" id="GO:1904680">
    <property type="term" value="F:peptide transmembrane transporter activity"/>
    <property type="evidence" value="ECO:0007669"/>
    <property type="project" value="TreeGrafter"/>
</dbReference>
<feature type="signal peptide" evidence="4">
    <location>
        <begin position="1"/>
        <end position="23"/>
    </location>
</feature>